<keyword evidence="7" id="KW-0479">Metal-binding</keyword>
<evidence type="ECO:0000256" key="6">
    <source>
        <dbReference type="ARBA" id="ARBA00022714"/>
    </source>
</evidence>
<feature type="domain" description="Rieske" evidence="15">
    <location>
        <begin position="36"/>
        <end position="149"/>
    </location>
</feature>
<dbReference type="Pfam" id="PF00355">
    <property type="entry name" value="Rieske"/>
    <property type="match status" value="1"/>
</dbReference>
<dbReference type="SUPFAM" id="SSF50022">
    <property type="entry name" value="ISP domain"/>
    <property type="match status" value="1"/>
</dbReference>
<evidence type="ECO:0000256" key="10">
    <source>
        <dbReference type="ARBA" id="ARBA00023002"/>
    </source>
</evidence>
<feature type="compositionally biased region" description="Polar residues" evidence="14">
    <location>
        <begin position="1"/>
        <end position="18"/>
    </location>
</feature>
<proteinExistence type="predicted"/>
<evidence type="ECO:0000256" key="3">
    <source>
        <dbReference type="ARBA" id="ARBA00022528"/>
    </source>
</evidence>
<dbReference type="EMBL" id="JALJOU010000061">
    <property type="protein sequence ID" value="KAK9826883.1"/>
    <property type="molecule type" value="Genomic_DNA"/>
</dbReference>
<evidence type="ECO:0000313" key="16">
    <source>
        <dbReference type="EMBL" id="KAK9826883.1"/>
    </source>
</evidence>
<keyword evidence="13" id="KW-0472">Membrane</keyword>
<keyword evidence="5" id="KW-0812">Transmembrane</keyword>
<dbReference type="PANTHER" id="PTHR21266">
    <property type="entry name" value="IRON-SULFUR DOMAIN CONTAINING PROTEIN"/>
    <property type="match status" value="1"/>
</dbReference>
<dbReference type="PROSITE" id="PS51296">
    <property type="entry name" value="RIESKE"/>
    <property type="match status" value="1"/>
</dbReference>
<dbReference type="InterPro" id="IPR036922">
    <property type="entry name" value="Rieske_2Fe-2S_sf"/>
</dbReference>
<comment type="caution">
    <text evidence="16">The sequence shown here is derived from an EMBL/GenBank/DDBJ whole genome shotgun (WGS) entry which is preliminary data.</text>
</comment>
<evidence type="ECO:0000259" key="15">
    <source>
        <dbReference type="PROSITE" id="PS51296"/>
    </source>
</evidence>
<evidence type="ECO:0000256" key="11">
    <source>
        <dbReference type="ARBA" id="ARBA00023004"/>
    </source>
</evidence>
<evidence type="ECO:0000256" key="2">
    <source>
        <dbReference type="ARBA" id="ARBA00004370"/>
    </source>
</evidence>
<reference evidence="16 17" key="1">
    <citation type="journal article" date="2024" name="Nat. Commun.">
        <title>Phylogenomics reveals the evolutionary origins of lichenization in chlorophyte algae.</title>
        <authorList>
            <person name="Puginier C."/>
            <person name="Libourel C."/>
            <person name="Otte J."/>
            <person name="Skaloud P."/>
            <person name="Haon M."/>
            <person name="Grisel S."/>
            <person name="Petersen M."/>
            <person name="Berrin J.G."/>
            <person name="Delaux P.M."/>
            <person name="Dal Grande F."/>
            <person name="Keller J."/>
        </authorList>
    </citation>
    <scope>NUCLEOTIDE SEQUENCE [LARGE SCALE GENOMIC DNA]</scope>
    <source>
        <strain evidence="16 17">SAG 245.80</strain>
    </source>
</reference>
<keyword evidence="3" id="KW-0150">Chloroplast</keyword>
<evidence type="ECO:0000256" key="8">
    <source>
        <dbReference type="ARBA" id="ARBA00022946"/>
    </source>
</evidence>
<evidence type="ECO:0000256" key="13">
    <source>
        <dbReference type="ARBA" id="ARBA00023136"/>
    </source>
</evidence>
<dbReference type="InterPro" id="IPR050584">
    <property type="entry name" value="Cholesterol_7-desaturase"/>
</dbReference>
<dbReference type="InterPro" id="IPR013626">
    <property type="entry name" value="PaO"/>
</dbReference>
<name>A0AAW1R061_9CHLO</name>
<dbReference type="Gene3D" id="3.90.380.10">
    <property type="entry name" value="Naphthalene 1,2-dioxygenase Alpha Subunit, Chain A, domain 1"/>
    <property type="match status" value="1"/>
</dbReference>
<gene>
    <name evidence="16" type="ORF">WJX81_003840</name>
</gene>
<comment type="subcellular location">
    <subcellularLocation>
        <location evidence="2">Membrane</location>
    </subcellularLocation>
    <subcellularLocation>
        <location evidence="1">Plastid</location>
        <location evidence="1">Chloroplast</location>
    </subcellularLocation>
</comment>
<protein>
    <recommendedName>
        <fullName evidence="15">Rieske domain-containing protein</fullName>
    </recommendedName>
</protein>
<sequence>MREYSVQETVGVSTNQHQQRTEEEQRSDTYSWTRNWYPLAAVDDLDAVRPHAAQLLGRRLVLWRDAGGDWRCFEDLCPHRKVPLSEGSVEKDGSLMCGYHGWRWNGEGKAVCIPQVGSVDAKAEATACASRRSAATTYPTQVLQGLIWVWAESGPLAFIESAAAAPILDPTRSQAQNWSSGFSNYVRDVPGDFTCYIENMTDQSHVSWAHHGAAGNREGARSGYFKVTRMEQHDEPARGFNFTFDWSGNSKSISKGTTYTFTPPHYNGFNTGGRKSSLWIYAVPSSATSTRLIINSGTDGRVNLPWRRRLMRALQPRWVSHLVLNAVNDGDIIFMHEQSRHNQAVQPRDWSHHYFTPGDSDKGVMAFRKWLATAAGGGPEYAGPVAPEAWFSGLGRLRRRELLDRYSQHTQNCASCSKALWQTEVGQKVAAAVIAAAALAAAVVLGRGVPLLSPAVGACVAAGAAAAWALAKLRRLHASLTFTDWVIAEKHAHASPPEPATV</sequence>
<evidence type="ECO:0000313" key="17">
    <source>
        <dbReference type="Proteomes" id="UP001445335"/>
    </source>
</evidence>
<feature type="region of interest" description="Disordered" evidence="14">
    <location>
        <begin position="1"/>
        <end position="27"/>
    </location>
</feature>
<accession>A0AAW1R061</accession>
<evidence type="ECO:0000256" key="1">
    <source>
        <dbReference type="ARBA" id="ARBA00004229"/>
    </source>
</evidence>
<keyword evidence="11" id="KW-0408">Iron</keyword>
<dbReference type="GO" id="GO:0046872">
    <property type="term" value="F:metal ion binding"/>
    <property type="evidence" value="ECO:0007669"/>
    <property type="project" value="UniProtKB-KW"/>
</dbReference>
<keyword evidence="10" id="KW-0560">Oxidoreductase</keyword>
<keyword evidence="6" id="KW-0001">2Fe-2S</keyword>
<dbReference type="GO" id="GO:0010277">
    <property type="term" value="F:chlorophyllide a oxygenase activity"/>
    <property type="evidence" value="ECO:0007669"/>
    <property type="project" value="InterPro"/>
</dbReference>
<evidence type="ECO:0000256" key="9">
    <source>
        <dbReference type="ARBA" id="ARBA00022989"/>
    </source>
</evidence>
<evidence type="ECO:0000256" key="5">
    <source>
        <dbReference type="ARBA" id="ARBA00022692"/>
    </source>
</evidence>
<organism evidence="16 17">
    <name type="scientific">Elliptochloris bilobata</name>
    <dbReference type="NCBI Taxonomy" id="381761"/>
    <lineage>
        <taxon>Eukaryota</taxon>
        <taxon>Viridiplantae</taxon>
        <taxon>Chlorophyta</taxon>
        <taxon>core chlorophytes</taxon>
        <taxon>Trebouxiophyceae</taxon>
        <taxon>Trebouxiophyceae incertae sedis</taxon>
        <taxon>Elliptochloris clade</taxon>
        <taxon>Elliptochloris</taxon>
    </lineage>
</organism>
<dbReference type="PANTHER" id="PTHR21266:SF32">
    <property type="entry name" value="CHOLESTEROL 7-DESATURASE NVD"/>
    <property type="match status" value="1"/>
</dbReference>
<dbReference type="AlphaFoldDB" id="A0AAW1R061"/>
<evidence type="ECO:0000256" key="4">
    <source>
        <dbReference type="ARBA" id="ARBA00022640"/>
    </source>
</evidence>
<keyword evidence="4" id="KW-0934">Plastid</keyword>
<dbReference type="GO" id="GO:0016020">
    <property type="term" value="C:membrane"/>
    <property type="evidence" value="ECO:0007669"/>
    <property type="project" value="UniProtKB-SubCell"/>
</dbReference>
<dbReference type="Proteomes" id="UP001445335">
    <property type="component" value="Unassembled WGS sequence"/>
</dbReference>
<keyword evidence="9" id="KW-1133">Transmembrane helix</keyword>
<evidence type="ECO:0000256" key="7">
    <source>
        <dbReference type="ARBA" id="ARBA00022723"/>
    </source>
</evidence>
<dbReference type="GO" id="GO:0051537">
    <property type="term" value="F:2 iron, 2 sulfur cluster binding"/>
    <property type="evidence" value="ECO:0007669"/>
    <property type="project" value="UniProtKB-KW"/>
</dbReference>
<dbReference type="GO" id="GO:0009507">
    <property type="term" value="C:chloroplast"/>
    <property type="evidence" value="ECO:0007669"/>
    <property type="project" value="UniProtKB-SubCell"/>
</dbReference>
<dbReference type="Pfam" id="PF08417">
    <property type="entry name" value="PaO"/>
    <property type="match status" value="1"/>
</dbReference>
<keyword evidence="8" id="KW-0809">Transit peptide</keyword>
<evidence type="ECO:0000256" key="12">
    <source>
        <dbReference type="ARBA" id="ARBA00023014"/>
    </source>
</evidence>
<dbReference type="SUPFAM" id="SSF55961">
    <property type="entry name" value="Bet v1-like"/>
    <property type="match status" value="1"/>
</dbReference>
<dbReference type="InterPro" id="IPR017941">
    <property type="entry name" value="Rieske_2Fe-2S"/>
</dbReference>
<dbReference type="Gene3D" id="2.102.10.10">
    <property type="entry name" value="Rieske [2Fe-2S] iron-sulphur domain"/>
    <property type="match status" value="1"/>
</dbReference>
<keyword evidence="17" id="KW-1185">Reference proteome</keyword>
<evidence type="ECO:0000256" key="14">
    <source>
        <dbReference type="SAM" id="MobiDB-lite"/>
    </source>
</evidence>
<keyword evidence="12" id="KW-0411">Iron-sulfur</keyword>